<dbReference type="PANTHER" id="PTHR45663:SF11">
    <property type="entry name" value="GEO12009P1"/>
    <property type="match status" value="1"/>
</dbReference>
<dbReference type="InterPro" id="IPR005746">
    <property type="entry name" value="Thioredoxin"/>
</dbReference>
<dbReference type="Pfam" id="PF00085">
    <property type="entry name" value="Thioredoxin"/>
    <property type="match status" value="1"/>
</dbReference>
<reference evidence="9 10" key="1">
    <citation type="submission" date="2019-07" db="EMBL/GenBank/DDBJ databases">
        <authorList>
            <person name="Kim J.K."/>
            <person name="Cheong H.-M."/>
            <person name="Choi Y."/>
            <person name="Hwang K.J."/>
            <person name="Lee S."/>
            <person name="Choi C."/>
        </authorList>
    </citation>
    <scope>NUCLEOTIDE SEQUENCE [LARGE SCALE GENOMIC DNA]</scope>
    <source>
        <strain evidence="9 10">KS 22</strain>
    </source>
</reference>
<comment type="similarity">
    <text evidence="1 6">Belongs to the thioredoxin family.</text>
</comment>
<dbReference type="Gene3D" id="3.40.30.10">
    <property type="entry name" value="Glutaredoxin"/>
    <property type="match status" value="1"/>
</dbReference>
<evidence type="ECO:0000256" key="1">
    <source>
        <dbReference type="ARBA" id="ARBA00008987"/>
    </source>
</evidence>
<keyword evidence="10" id="KW-1185">Reference proteome</keyword>
<feature type="disulfide bond" description="Redox-active" evidence="7">
    <location>
        <begin position="49"/>
        <end position="52"/>
    </location>
</feature>
<dbReference type="KEGG" id="cchl:FPL14_00725"/>
<dbReference type="CDD" id="cd02947">
    <property type="entry name" value="TRX_family"/>
    <property type="match status" value="1"/>
</dbReference>
<keyword evidence="4 7" id="KW-1015">Disulfide bond</keyword>
<dbReference type="PIRSF" id="PIRSF000077">
    <property type="entry name" value="Thioredoxin"/>
    <property type="match status" value="1"/>
</dbReference>
<dbReference type="PANTHER" id="PTHR45663">
    <property type="entry name" value="GEO12009P1"/>
    <property type="match status" value="1"/>
</dbReference>
<dbReference type="InterPro" id="IPR036249">
    <property type="entry name" value="Thioredoxin-like_sf"/>
</dbReference>
<evidence type="ECO:0000256" key="6">
    <source>
        <dbReference type="PIRNR" id="PIRNR000077"/>
    </source>
</evidence>
<dbReference type="InterPro" id="IPR013766">
    <property type="entry name" value="Thioredoxin_domain"/>
</dbReference>
<evidence type="ECO:0000256" key="5">
    <source>
        <dbReference type="ARBA" id="ARBA00023284"/>
    </source>
</evidence>
<dbReference type="GO" id="GO:0005829">
    <property type="term" value="C:cytosol"/>
    <property type="evidence" value="ECO:0007669"/>
    <property type="project" value="TreeGrafter"/>
</dbReference>
<protein>
    <recommendedName>
        <fullName evidence="6">Thioredoxin</fullName>
    </recommendedName>
</protein>
<gene>
    <name evidence="9" type="ORF">FPL14_00725</name>
</gene>
<feature type="domain" description="Thioredoxin" evidence="8">
    <location>
        <begin position="1"/>
        <end position="125"/>
    </location>
</feature>
<dbReference type="EMBL" id="CP041969">
    <property type="protein sequence ID" value="QMV39891.1"/>
    <property type="molecule type" value="Genomic_DNA"/>
</dbReference>
<evidence type="ECO:0000313" key="10">
    <source>
        <dbReference type="Proteomes" id="UP000515679"/>
    </source>
</evidence>
<keyword evidence="2" id="KW-0813">Transport</keyword>
<organism evidence="9 10">
    <name type="scientific">Cohnella cholangitidis</name>
    <dbReference type="NCBI Taxonomy" id="2598458"/>
    <lineage>
        <taxon>Bacteria</taxon>
        <taxon>Bacillati</taxon>
        <taxon>Bacillota</taxon>
        <taxon>Bacilli</taxon>
        <taxon>Bacillales</taxon>
        <taxon>Paenibacillaceae</taxon>
        <taxon>Cohnella</taxon>
    </lineage>
</organism>
<keyword evidence="3" id="KW-0249">Electron transport</keyword>
<dbReference type="SUPFAM" id="SSF52833">
    <property type="entry name" value="Thioredoxin-like"/>
    <property type="match status" value="1"/>
</dbReference>
<dbReference type="Proteomes" id="UP000515679">
    <property type="component" value="Chromosome"/>
</dbReference>
<evidence type="ECO:0000256" key="4">
    <source>
        <dbReference type="ARBA" id="ARBA00023157"/>
    </source>
</evidence>
<dbReference type="GO" id="GO:0045454">
    <property type="term" value="P:cell redox homeostasis"/>
    <property type="evidence" value="ECO:0007669"/>
    <property type="project" value="TreeGrafter"/>
</dbReference>
<evidence type="ECO:0000259" key="8">
    <source>
        <dbReference type="PROSITE" id="PS51352"/>
    </source>
</evidence>
<evidence type="ECO:0000256" key="2">
    <source>
        <dbReference type="ARBA" id="ARBA00022448"/>
    </source>
</evidence>
<keyword evidence="5 7" id="KW-0676">Redox-active center</keyword>
<sequence>MIDMVYTIGVYNGKIRVKMMSILHLTDLNYEQTVAEKDAVLVEFWAEWCTLCKQMKPILEDIEQKYADKLTVAMVDVASESYATEKMEVMSLPALFIYKQGRLVGKVTGFVPKETLTGALDQLIL</sequence>
<dbReference type="GO" id="GO:0015035">
    <property type="term" value="F:protein-disulfide reductase activity"/>
    <property type="evidence" value="ECO:0007669"/>
    <property type="project" value="InterPro"/>
</dbReference>
<name>A0A7G5BSF7_9BACL</name>
<evidence type="ECO:0000256" key="3">
    <source>
        <dbReference type="ARBA" id="ARBA00022982"/>
    </source>
</evidence>
<dbReference type="PROSITE" id="PS51352">
    <property type="entry name" value="THIOREDOXIN_2"/>
    <property type="match status" value="1"/>
</dbReference>
<accession>A0A7G5BSF7</accession>
<evidence type="ECO:0000256" key="7">
    <source>
        <dbReference type="PIRSR" id="PIRSR000077-4"/>
    </source>
</evidence>
<dbReference type="PRINTS" id="PR00421">
    <property type="entry name" value="THIOREDOXIN"/>
</dbReference>
<proteinExistence type="inferred from homology"/>
<evidence type="ECO:0000313" key="9">
    <source>
        <dbReference type="EMBL" id="QMV39891.1"/>
    </source>
</evidence>
<dbReference type="AlphaFoldDB" id="A0A7G5BSF7"/>